<dbReference type="AlphaFoldDB" id="A0A3L6L219"/>
<reference evidence="1" key="1">
    <citation type="submission" date="2018-09" db="EMBL/GenBank/DDBJ databases">
        <title>whole genome sequence of T. equiperdum IVM-t1 strain.</title>
        <authorList>
            <person name="Suganuma K."/>
        </authorList>
    </citation>
    <scope>NUCLEOTIDE SEQUENCE [LARGE SCALE GENOMIC DNA]</scope>
    <source>
        <strain evidence="1">IVM-t1</strain>
    </source>
</reference>
<dbReference type="Proteomes" id="UP000266743">
    <property type="component" value="Chromosome 9"/>
</dbReference>
<gene>
    <name evidence="1" type="ORF">DPX39_090005500</name>
</gene>
<accession>A0A3L6L219</accession>
<organism evidence="1">
    <name type="scientific">Trypanosoma brucei equiperdum</name>
    <dbReference type="NCBI Taxonomy" id="630700"/>
    <lineage>
        <taxon>Eukaryota</taxon>
        <taxon>Discoba</taxon>
        <taxon>Euglenozoa</taxon>
        <taxon>Kinetoplastea</taxon>
        <taxon>Metakinetoplastina</taxon>
        <taxon>Trypanosomatida</taxon>
        <taxon>Trypanosomatidae</taxon>
        <taxon>Trypanosoma</taxon>
    </lineage>
</organism>
<dbReference type="EMBL" id="QSBY01000009">
    <property type="protein sequence ID" value="RHW70118.1"/>
    <property type="molecule type" value="Genomic_DNA"/>
</dbReference>
<evidence type="ECO:0000313" key="1">
    <source>
        <dbReference type="EMBL" id="RHW70118.1"/>
    </source>
</evidence>
<proteinExistence type="predicted"/>
<sequence length="229" mass="24531">MSTAQSWAVAALALFSSDGKPLIVRTFTSPNSGHGGVPAVCRGGVFVGEEDVMRLHVLILSSLDRCDEIVQERRKQQMANVEKSGDGSASPRGSARVTAGADVRFLGKLIRSYTFTTYGFQSASGIRTVLAVVGDAPLDAVLPLCRSTYEAASAALCNPFCLTRTSAELLRRLCRTVRADIIGSDADVVKFFPLSARDAMDEDPSLANSRAFNMQIQTNIEPFTASAFT</sequence>
<protein>
    <submittedName>
        <fullName evidence="1">Sedlin</fullName>
    </submittedName>
</protein>
<comment type="caution">
    <text evidence="1">The sequence shown here is derived from an EMBL/GenBank/DDBJ whole genome shotgun (WGS) entry which is preliminary data.</text>
</comment>
<dbReference type="Gene3D" id="3.30.450.70">
    <property type="match status" value="1"/>
</dbReference>
<name>A0A3L6L219_9TRYP</name>